<dbReference type="AlphaFoldDB" id="A0A914LAI1"/>
<dbReference type="Proteomes" id="UP000887563">
    <property type="component" value="Unplaced"/>
</dbReference>
<dbReference type="PANTHER" id="PTHR12271">
    <property type="entry name" value="POLY A POLYMERASE CID PAP -RELATED"/>
    <property type="match status" value="1"/>
</dbReference>
<keyword evidence="1" id="KW-0808">Transferase</keyword>
<proteinExistence type="inferred from homology"/>
<evidence type="ECO:0000256" key="3">
    <source>
        <dbReference type="ARBA" id="ARBA00022842"/>
    </source>
</evidence>
<keyword evidence="3" id="KW-0460">Magnesium</keyword>
<evidence type="ECO:0000259" key="5">
    <source>
        <dbReference type="Pfam" id="PF03828"/>
    </source>
</evidence>
<accession>A0A914LAI1</accession>
<evidence type="ECO:0000256" key="2">
    <source>
        <dbReference type="ARBA" id="ARBA00022723"/>
    </source>
</evidence>
<name>A0A914LAI1_MELIC</name>
<dbReference type="GO" id="GO:0031123">
    <property type="term" value="P:RNA 3'-end processing"/>
    <property type="evidence" value="ECO:0007669"/>
    <property type="project" value="TreeGrafter"/>
</dbReference>
<sequence>MARLSEFNELSLMAKLTLFFQISYHLQKQILPSKLRLFPILSFPVSKTLSHNCSLNNLFLFICSLSVDNTLALHNSELLKLYQEFDERVAPLGFAIKCWAKLYGINDASKGSISSYAYIIMLIYYLQRCSPPILPFLQQQQKEEEEDNNSSLKIVEGWKVYYSKDINLIKQKFQSKFTSNKQTLAELFLNFLHFYGYKFCIHSNIVQIRVNGIYDKRQAKVPMRRKIYVEDPFDLNHNLTAGVYSENLNYFIKCCQKPLIGLRQLDKEIFSLNEVSSDNNNNNNKLQNEKLKMENLAKEMWSICIEHQLALHNSELLKLYQEFDERVAPLGFAIKCWAKLYGINDASKGSISSYAYIIMLIYYLQRCSPPILPFLQQQQKEEEEDNNSSLKIVEGWKVYYTKDINLIKQKFQSKFTSNKQTLAELFLNFLHFYGYKFCIHSNIVQIRVNGIYDKRQAKVPMRRKIYVEDPFDLNHNLTAGVYSENLNYFIKCCQKPLIGLRQLDKEIFSLNEVSSDNNNNNNKLQNEKLKMDFTSIISMYRPTEKNQKYPNRQEFQQMI</sequence>
<dbReference type="PANTHER" id="PTHR12271:SF40">
    <property type="entry name" value="POLY(A) RNA POLYMERASE GLD2"/>
    <property type="match status" value="1"/>
</dbReference>
<keyword evidence="2" id="KW-0479">Metal-binding</keyword>
<keyword evidence="6" id="KW-1185">Reference proteome</keyword>
<dbReference type="WBParaSite" id="Minc3s00357g10899">
    <property type="protein sequence ID" value="Minc3s00357g10899"/>
    <property type="gene ID" value="Minc3s00357g10899"/>
</dbReference>
<organism evidence="6 7">
    <name type="scientific">Meloidogyne incognita</name>
    <name type="common">Southern root-knot nematode worm</name>
    <name type="synonym">Oxyuris incognita</name>
    <dbReference type="NCBI Taxonomy" id="6306"/>
    <lineage>
        <taxon>Eukaryota</taxon>
        <taxon>Metazoa</taxon>
        <taxon>Ecdysozoa</taxon>
        <taxon>Nematoda</taxon>
        <taxon>Chromadorea</taxon>
        <taxon>Rhabditida</taxon>
        <taxon>Tylenchina</taxon>
        <taxon>Tylenchomorpha</taxon>
        <taxon>Tylenchoidea</taxon>
        <taxon>Meloidogynidae</taxon>
        <taxon>Meloidogyninae</taxon>
        <taxon>Meloidogyne</taxon>
        <taxon>Meloidogyne incognita group</taxon>
    </lineage>
</organism>
<dbReference type="Pfam" id="PF03828">
    <property type="entry name" value="PAP_assoc"/>
    <property type="match status" value="2"/>
</dbReference>
<protein>
    <submittedName>
        <fullName evidence="7">PAP-associated domain-containing protein</fullName>
    </submittedName>
</protein>
<evidence type="ECO:0000313" key="6">
    <source>
        <dbReference type="Proteomes" id="UP000887563"/>
    </source>
</evidence>
<dbReference type="InterPro" id="IPR002058">
    <property type="entry name" value="PAP_assoc"/>
</dbReference>
<evidence type="ECO:0000256" key="1">
    <source>
        <dbReference type="ARBA" id="ARBA00022679"/>
    </source>
</evidence>
<comment type="similarity">
    <text evidence="4">Belongs to the DNA polymerase type-B-like family. GLD2 subfamily.</text>
</comment>
<dbReference type="GO" id="GO:0016779">
    <property type="term" value="F:nucleotidyltransferase activity"/>
    <property type="evidence" value="ECO:0007669"/>
    <property type="project" value="TreeGrafter"/>
</dbReference>
<dbReference type="SUPFAM" id="SSF81631">
    <property type="entry name" value="PAP/OAS1 substrate-binding domain"/>
    <property type="match status" value="2"/>
</dbReference>
<dbReference type="Gene3D" id="1.10.1410.10">
    <property type="match status" value="2"/>
</dbReference>
<feature type="domain" description="PAP-associated" evidence="5">
    <location>
        <begin position="183"/>
        <end position="237"/>
    </location>
</feature>
<evidence type="ECO:0000256" key="4">
    <source>
        <dbReference type="ARBA" id="ARBA00038491"/>
    </source>
</evidence>
<dbReference type="GO" id="GO:0046872">
    <property type="term" value="F:metal ion binding"/>
    <property type="evidence" value="ECO:0007669"/>
    <property type="project" value="UniProtKB-KW"/>
</dbReference>
<evidence type="ECO:0000313" key="7">
    <source>
        <dbReference type="WBParaSite" id="Minc3s00357g10899"/>
    </source>
</evidence>
<feature type="domain" description="PAP-associated" evidence="5">
    <location>
        <begin position="421"/>
        <end position="475"/>
    </location>
</feature>
<reference evidence="7" key="1">
    <citation type="submission" date="2022-11" db="UniProtKB">
        <authorList>
            <consortium name="WormBaseParasite"/>
        </authorList>
    </citation>
    <scope>IDENTIFICATION</scope>
</reference>